<dbReference type="Gene3D" id="3.40.50.150">
    <property type="entry name" value="Vaccinia Virus protein VP39"/>
    <property type="match status" value="1"/>
</dbReference>
<dbReference type="OrthoDB" id="407477at2759"/>
<dbReference type="InParanoid" id="A0A074Y7D4"/>
<feature type="transmembrane region" description="Helical" evidence="1">
    <location>
        <begin position="6"/>
        <end position="27"/>
    </location>
</feature>
<sequence length="271" mass="30298">MAVHTPHRLPVVFAIAASLLFIVAVFHQRGGVPNAKKLWHRPSFYEIAVKYGTDKVTAHSYHHMYEKYLPSLRMKRIKMLEIGLGCDMGYGPGASYNLWLEYFPYVDLYFIEYDERCARKWARKTSGATIFTGDQADEAFLEEFITDSGGNFDIIIDDGGHTMNQQIKSLEHLWKTVKTGGYYFCEDMQTSYWDSHGGGPTASKENGNQTFVQLVNEMVEDMNSGGGNVGFDGSGDVLGIDCMAEVCGFWKRPEGPDKPTIADKSAKAGAR</sequence>
<keyword evidence="3" id="KW-1185">Reference proteome</keyword>
<evidence type="ECO:0000256" key="1">
    <source>
        <dbReference type="SAM" id="Phobius"/>
    </source>
</evidence>
<dbReference type="OMA" id="YYTWLEY"/>
<dbReference type="GeneID" id="25364681"/>
<evidence type="ECO:0008006" key="4">
    <source>
        <dbReference type="Google" id="ProtNLM"/>
    </source>
</evidence>
<protein>
    <recommendedName>
        <fullName evidence="4">Methyltransferase domain-containing protein</fullName>
    </recommendedName>
</protein>
<organism evidence="2 3">
    <name type="scientific">Aureobasidium subglaciale (strain EXF-2481)</name>
    <name type="common">Aureobasidium pullulans var. subglaciale</name>
    <dbReference type="NCBI Taxonomy" id="1043005"/>
    <lineage>
        <taxon>Eukaryota</taxon>
        <taxon>Fungi</taxon>
        <taxon>Dikarya</taxon>
        <taxon>Ascomycota</taxon>
        <taxon>Pezizomycotina</taxon>
        <taxon>Dothideomycetes</taxon>
        <taxon>Dothideomycetidae</taxon>
        <taxon>Dothideales</taxon>
        <taxon>Saccotheciaceae</taxon>
        <taxon>Aureobasidium</taxon>
    </lineage>
</organism>
<dbReference type="RefSeq" id="XP_013340369.1">
    <property type="nucleotide sequence ID" value="XM_013484915.1"/>
</dbReference>
<dbReference type="AlphaFoldDB" id="A0A074Y7D4"/>
<proteinExistence type="predicted"/>
<gene>
    <name evidence="2" type="ORF">AUEXF2481DRAFT_32646</name>
</gene>
<evidence type="ECO:0000313" key="3">
    <source>
        <dbReference type="Proteomes" id="UP000030641"/>
    </source>
</evidence>
<keyword evidence="1" id="KW-0472">Membrane</keyword>
<dbReference type="STRING" id="1043005.A0A074Y7D4"/>
<dbReference type="Proteomes" id="UP000030641">
    <property type="component" value="Unassembled WGS sequence"/>
</dbReference>
<dbReference type="HOGENOM" id="CLU_077191_1_0_1"/>
<reference evidence="2 3" key="1">
    <citation type="journal article" date="2014" name="BMC Genomics">
        <title>Genome sequencing of four Aureobasidium pullulans varieties: biotechnological potential, stress tolerance, and description of new species.</title>
        <authorList>
            <person name="Gostin Ar C."/>
            <person name="Ohm R.A."/>
            <person name="Kogej T."/>
            <person name="Sonjak S."/>
            <person name="Turk M."/>
            <person name="Zajc J."/>
            <person name="Zalar P."/>
            <person name="Grube M."/>
            <person name="Sun H."/>
            <person name="Han J."/>
            <person name="Sharma A."/>
            <person name="Chiniquy J."/>
            <person name="Ngan C.Y."/>
            <person name="Lipzen A."/>
            <person name="Barry K."/>
            <person name="Grigoriev I.V."/>
            <person name="Gunde-Cimerman N."/>
        </authorList>
    </citation>
    <scope>NUCLEOTIDE SEQUENCE [LARGE SCALE GENOMIC DNA]</scope>
    <source>
        <strain evidence="2 3">EXF-2481</strain>
    </source>
</reference>
<dbReference type="InterPro" id="IPR029063">
    <property type="entry name" value="SAM-dependent_MTases_sf"/>
</dbReference>
<dbReference type="SUPFAM" id="SSF53335">
    <property type="entry name" value="S-adenosyl-L-methionine-dependent methyltransferases"/>
    <property type="match status" value="1"/>
</dbReference>
<name>A0A074Y7D4_AURSE</name>
<accession>A0A074Y7D4</accession>
<evidence type="ECO:0000313" key="2">
    <source>
        <dbReference type="EMBL" id="KEQ91904.1"/>
    </source>
</evidence>
<dbReference type="EMBL" id="KL584774">
    <property type="protein sequence ID" value="KEQ91904.1"/>
    <property type="molecule type" value="Genomic_DNA"/>
</dbReference>
<keyword evidence="1" id="KW-1133">Transmembrane helix</keyword>
<keyword evidence="1" id="KW-0812">Transmembrane</keyword>